<dbReference type="InterPro" id="IPR017853">
    <property type="entry name" value="GH"/>
</dbReference>
<evidence type="ECO:0000313" key="2">
    <source>
        <dbReference type="Proteomes" id="UP000249016"/>
    </source>
</evidence>
<sequence>MSSSIANLQADWYQHYRRYTETYQSGQLSFIPNLLPQTAVQFSVYQTLEILHKRLGNDSLRRALNPAETIESPASIYSDGSWLKRSNMVGVNVRTIGSFWNIINYVLTIPASHDSIHLLPIWEPGVVGSLYGMVSWQINPEFFDVALASFIPALNTVEKQLKVVINLLHAMGRTVGMDVIPHTDRFSEMVLACPSLFEWVQRDVKSGKPTELADHSSFVYKYVEDAIWQFLKFRGAADGTPLTFAKDVFFSTEIAILTDDQRLRILFGNPHDYAGRLSRRVALIRYLVEQGFETLPMTMAPPYRGLHIDETTFTVDDAGQIWYEYAFDKPEAMSRVFGPLARYRFYESKDNNQNWELDFDRPNLPAWQYICRKVHDCQRAYNFDFMRGDMAHVQMQPGGVPAVIGDYYDPLRAIKKYVQANGAPYYAFFAETFLAPPDTMGYGNELDHLEAIEADSTLGDLQAMVVGSDLFKHQLAAYYTYLKTRRFAPNFTVITADKDDPRFDEFYRTGNLFRYFTALFLTDMPSYIGLGFEVRNLHEQRGANEEYSKLYVFWIEDDRLPDKVTHGPFIWGQNADQFDAISRMRLFAERIWPEIAGKETKWLVAPHPQPLSLKKGEGSYLAWTHDDPTGESTAPADRPGYIFAASMTGSLPKTMAELPKGEVVFEEEGCRIWRMEQA</sequence>
<protein>
    <submittedName>
        <fullName evidence="1">Uncharacterized protein</fullName>
    </submittedName>
</protein>
<dbReference type="Proteomes" id="UP000249016">
    <property type="component" value="Unassembled WGS sequence"/>
</dbReference>
<gene>
    <name evidence="1" type="ORF">HMF3257_18315</name>
</gene>
<accession>A0A327NLI9</accession>
<dbReference type="OrthoDB" id="905756at2"/>
<evidence type="ECO:0000313" key="1">
    <source>
        <dbReference type="EMBL" id="RAI75625.1"/>
    </source>
</evidence>
<comment type="caution">
    <text evidence="1">The sequence shown here is derived from an EMBL/GenBank/DDBJ whole genome shotgun (WGS) entry which is preliminary data.</text>
</comment>
<organism evidence="1 2">
    <name type="scientific">Spirosoma telluris</name>
    <dbReference type="NCBI Taxonomy" id="2183553"/>
    <lineage>
        <taxon>Bacteria</taxon>
        <taxon>Pseudomonadati</taxon>
        <taxon>Bacteroidota</taxon>
        <taxon>Cytophagia</taxon>
        <taxon>Cytophagales</taxon>
        <taxon>Cytophagaceae</taxon>
        <taxon>Spirosoma</taxon>
    </lineage>
</organism>
<keyword evidence="2" id="KW-1185">Reference proteome</keyword>
<proteinExistence type="predicted"/>
<dbReference type="RefSeq" id="WP_111344243.1">
    <property type="nucleotide sequence ID" value="NZ_QLII01000001.1"/>
</dbReference>
<name>A0A327NLI9_9BACT</name>
<dbReference type="SUPFAM" id="SSF51445">
    <property type="entry name" value="(Trans)glycosidases"/>
    <property type="match status" value="1"/>
</dbReference>
<reference evidence="1 2" key="1">
    <citation type="submission" date="2018-06" db="EMBL/GenBank/DDBJ databases">
        <title>Spirosoma sp. HMF3257 Genome sequencing and assembly.</title>
        <authorList>
            <person name="Kang H."/>
            <person name="Cha I."/>
            <person name="Kim H."/>
            <person name="Kang J."/>
            <person name="Joh K."/>
        </authorList>
    </citation>
    <scope>NUCLEOTIDE SEQUENCE [LARGE SCALE GENOMIC DNA]</scope>
    <source>
        <strain evidence="1 2">HMF3257</strain>
    </source>
</reference>
<dbReference type="AlphaFoldDB" id="A0A327NLI9"/>
<dbReference type="EMBL" id="QLII01000001">
    <property type="protein sequence ID" value="RAI75625.1"/>
    <property type="molecule type" value="Genomic_DNA"/>
</dbReference>